<dbReference type="Proteomes" id="UP000199021">
    <property type="component" value="Unassembled WGS sequence"/>
</dbReference>
<evidence type="ECO:0000313" key="2">
    <source>
        <dbReference type="EMBL" id="SEQ53481.1"/>
    </source>
</evidence>
<proteinExistence type="predicted"/>
<reference evidence="3" key="1">
    <citation type="submission" date="2016-10" db="EMBL/GenBank/DDBJ databases">
        <authorList>
            <person name="Varghese N."/>
            <person name="Submissions S."/>
        </authorList>
    </citation>
    <scope>NUCLEOTIDE SEQUENCE [LARGE SCALE GENOMIC DNA]</scope>
    <source>
        <strain evidence="3">DSM 24740</strain>
    </source>
</reference>
<keyword evidence="3" id="KW-1185">Reference proteome</keyword>
<dbReference type="InParanoid" id="A0A1H9GTQ6"/>
<dbReference type="EMBL" id="FOFB01000011">
    <property type="protein sequence ID" value="SEQ53481.1"/>
    <property type="molecule type" value="Genomic_DNA"/>
</dbReference>
<organism evidence="2 3">
    <name type="scientific">Neolewinella agarilytica</name>
    <dbReference type="NCBI Taxonomy" id="478744"/>
    <lineage>
        <taxon>Bacteria</taxon>
        <taxon>Pseudomonadati</taxon>
        <taxon>Bacteroidota</taxon>
        <taxon>Saprospiria</taxon>
        <taxon>Saprospirales</taxon>
        <taxon>Lewinellaceae</taxon>
        <taxon>Neolewinella</taxon>
    </lineage>
</organism>
<sequence>MTAAMNKSAKEGNNVYSNHGSVGPFGIVGIIKARNWHPTIPVSTILCTCSKKLNGDAI</sequence>
<protein>
    <submittedName>
        <fullName evidence="2">Uncharacterized protein</fullName>
    </submittedName>
</protein>
<name>A0A1H9GTQ6_9BACT</name>
<gene>
    <name evidence="2" type="ORF">SAMN05444359_111104</name>
</gene>
<evidence type="ECO:0000256" key="1">
    <source>
        <dbReference type="SAM" id="MobiDB-lite"/>
    </source>
</evidence>
<evidence type="ECO:0000313" key="3">
    <source>
        <dbReference type="Proteomes" id="UP000199021"/>
    </source>
</evidence>
<feature type="region of interest" description="Disordered" evidence="1">
    <location>
        <begin position="1"/>
        <end position="21"/>
    </location>
</feature>
<accession>A0A1H9GTQ6</accession>
<dbReference type="AlphaFoldDB" id="A0A1H9GTQ6"/>
<dbReference type="STRING" id="478744.SAMN05444359_111104"/>